<dbReference type="CDD" id="cd09209">
    <property type="entry name" value="Lumazine_synthase-I"/>
    <property type="match status" value="1"/>
</dbReference>
<evidence type="ECO:0000313" key="9">
    <source>
        <dbReference type="Proteomes" id="UP001165667"/>
    </source>
</evidence>
<dbReference type="PANTHER" id="PTHR21058:SF0">
    <property type="entry name" value="6,7-DIMETHYL-8-RIBITYLLUMAZINE SYNTHASE"/>
    <property type="match status" value="1"/>
</dbReference>
<organism evidence="8 9">
    <name type="scientific">Lichenifustis flavocetrariae</name>
    <dbReference type="NCBI Taxonomy" id="2949735"/>
    <lineage>
        <taxon>Bacteria</taxon>
        <taxon>Pseudomonadati</taxon>
        <taxon>Pseudomonadota</taxon>
        <taxon>Alphaproteobacteria</taxon>
        <taxon>Hyphomicrobiales</taxon>
        <taxon>Lichenihabitantaceae</taxon>
        <taxon>Lichenifustis</taxon>
    </lineage>
</organism>
<dbReference type="EC" id="2.5.1.78" evidence="3 7"/>
<evidence type="ECO:0000256" key="4">
    <source>
        <dbReference type="ARBA" id="ARBA00022619"/>
    </source>
</evidence>
<dbReference type="InterPro" id="IPR002180">
    <property type="entry name" value="LS/RS"/>
</dbReference>
<evidence type="ECO:0000256" key="6">
    <source>
        <dbReference type="ARBA" id="ARBA00048785"/>
    </source>
</evidence>
<feature type="binding site" evidence="7">
    <location>
        <position position="131"/>
    </location>
    <ligand>
        <name>(2S)-2-hydroxy-3-oxobutyl phosphate</name>
        <dbReference type="ChEBI" id="CHEBI:58830"/>
    </ligand>
</feature>
<comment type="catalytic activity">
    <reaction evidence="6 7">
        <text>(2S)-2-hydroxy-3-oxobutyl phosphate + 5-amino-6-(D-ribitylamino)uracil = 6,7-dimethyl-8-(1-D-ribityl)lumazine + phosphate + 2 H2O + H(+)</text>
        <dbReference type="Rhea" id="RHEA:26152"/>
        <dbReference type="ChEBI" id="CHEBI:15377"/>
        <dbReference type="ChEBI" id="CHEBI:15378"/>
        <dbReference type="ChEBI" id="CHEBI:15934"/>
        <dbReference type="ChEBI" id="CHEBI:43474"/>
        <dbReference type="ChEBI" id="CHEBI:58201"/>
        <dbReference type="ChEBI" id="CHEBI:58830"/>
        <dbReference type="EC" id="2.5.1.78"/>
    </reaction>
</comment>
<evidence type="ECO:0000256" key="7">
    <source>
        <dbReference type="HAMAP-Rule" id="MF_00178"/>
    </source>
</evidence>
<protein>
    <recommendedName>
        <fullName evidence="3 7">6,7-dimethyl-8-ribityllumazine synthase</fullName>
        <shortName evidence="7">DMRL synthase</shortName>
        <shortName evidence="7">LS</shortName>
        <shortName evidence="7">Lumazine synthase</shortName>
        <ecNumber evidence="3 7">2.5.1.78</ecNumber>
    </recommendedName>
</protein>
<dbReference type="HAMAP" id="MF_00178">
    <property type="entry name" value="Lumazine_synth"/>
    <property type="match status" value="1"/>
</dbReference>
<evidence type="ECO:0000256" key="5">
    <source>
        <dbReference type="ARBA" id="ARBA00022679"/>
    </source>
</evidence>
<dbReference type="AlphaFoldDB" id="A0AA42CN79"/>
<dbReference type="PANTHER" id="PTHR21058">
    <property type="entry name" value="6,7-DIMETHYL-8-RIBITYLLUMAZINE SYNTHASE DMRL SYNTHASE LUMAZINE SYNTHASE"/>
    <property type="match status" value="1"/>
</dbReference>
<comment type="caution">
    <text evidence="8">The sequence shown here is derived from an EMBL/GenBank/DDBJ whole genome shotgun (WGS) entry which is preliminary data.</text>
</comment>
<dbReference type="GO" id="GO:0009349">
    <property type="term" value="C:riboflavin synthase complex"/>
    <property type="evidence" value="ECO:0007669"/>
    <property type="project" value="UniProtKB-UniRule"/>
</dbReference>
<comment type="pathway">
    <text evidence="1 7">Cofactor biosynthesis; riboflavin biosynthesis; riboflavin from 2-hydroxy-3-oxobutyl phosphate and 5-amino-6-(D-ribitylamino)uracil: step 1/2.</text>
</comment>
<accession>A0AA42CN79</accession>
<feature type="binding site" evidence="7">
    <location>
        <begin position="58"/>
        <end position="60"/>
    </location>
    <ligand>
        <name>5-amino-6-(D-ribitylamino)uracil</name>
        <dbReference type="ChEBI" id="CHEBI:15934"/>
    </ligand>
</feature>
<gene>
    <name evidence="7 8" type="primary">ribH</name>
    <name evidence="8" type="ORF">M8523_13995</name>
</gene>
<feature type="active site" description="Proton donor" evidence="7">
    <location>
        <position position="92"/>
    </location>
</feature>
<feature type="binding site" evidence="7">
    <location>
        <begin position="84"/>
        <end position="86"/>
    </location>
    <ligand>
        <name>5-amino-6-(D-ribitylamino)uracil</name>
        <dbReference type="ChEBI" id="CHEBI:15934"/>
    </ligand>
</feature>
<feature type="binding site" evidence="7">
    <location>
        <begin position="89"/>
        <end position="90"/>
    </location>
    <ligand>
        <name>(2S)-2-hydroxy-3-oxobutyl phosphate</name>
        <dbReference type="ChEBI" id="CHEBI:58830"/>
    </ligand>
</feature>
<evidence type="ECO:0000256" key="3">
    <source>
        <dbReference type="ARBA" id="ARBA00012664"/>
    </source>
</evidence>
<dbReference type="Proteomes" id="UP001165667">
    <property type="component" value="Unassembled WGS sequence"/>
</dbReference>
<proteinExistence type="inferred from homology"/>
<dbReference type="Pfam" id="PF00885">
    <property type="entry name" value="DMRL_synthase"/>
    <property type="match status" value="1"/>
</dbReference>
<dbReference type="GO" id="GO:0009231">
    <property type="term" value="P:riboflavin biosynthetic process"/>
    <property type="evidence" value="ECO:0007669"/>
    <property type="project" value="UniProtKB-UniRule"/>
</dbReference>
<dbReference type="EMBL" id="JAMOIM010000008">
    <property type="protein sequence ID" value="MCW6509137.1"/>
    <property type="molecule type" value="Genomic_DNA"/>
</dbReference>
<sequence length="160" mass="16843">MAEPSRTPSTTQHPRLQAHVLIVEARFYDAIMDQLLQGATEALEAAGVSYDVVTVPGALEIPGAVAIAYDAAGPAYDAVVALGCIIRGETYHFEIVANESARGLTDFGMAHAFPIGNAILTVETEEQAVVRADPARGNKGGEAAEAALALLRLKRLMGTR</sequence>
<evidence type="ECO:0000256" key="2">
    <source>
        <dbReference type="ARBA" id="ARBA00007424"/>
    </source>
</evidence>
<keyword evidence="5 7" id="KW-0808">Transferase</keyword>
<comment type="function">
    <text evidence="7">Catalyzes the formation of 6,7-dimethyl-8-ribityllumazine by condensation of 5-amino-6-(D-ribitylamino)uracil with 3,4-dihydroxy-2-butanone 4-phosphate. This is the penultimate step in the biosynthesis of riboflavin.</text>
</comment>
<dbReference type="SUPFAM" id="SSF52121">
    <property type="entry name" value="Lumazine synthase"/>
    <property type="match status" value="1"/>
</dbReference>
<dbReference type="RefSeq" id="WP_282585499.1">
    <property type="nucleotide sequence ID" value="NZ_JAMOIM010000008.1"/>
</dbReference>
<evidence type="ECO:0000313" key="8">
    <source>
        <dbReference type="EMBL" id="MCW6509137.1"/>
    </source>
</evidence>
<comment type="similarity">
    <text evidence="2 7">Belongs to the DMRL synthase family.</text>
</comment>
<dbReference type="InterPro" id="IPR034964">
    <property type="entry name" value="LS"/>
</dbReference>
<dbReference type="Gene3D" id="3.40.50.960">
    <property type="entry name" value="Lumazine/riboflavin synthase"/>
    <property type="match status" value="1"/>
</dbReference>
<reference evidence="8" key="1">
    <citation type="submission" date="2022-05" db="EMBL/GenBank/DDBJ databases">
        <authorList>
            <person name="Pankratov T."/>
        </authorList>
    </citation>
    <scope>NUCLEOTIDE SEQUENCE</scope>
    <source>
        <strain evidence="8">BP6-180914</strain>
    </source>
</reference>
<dbReference type="NCBIfam" id="TIGR00114">
    <property type="entry name" value="lumazine-synth"/>
    <property type="match status" value="1"/>
</dbReference>
<evidence type="ECO:0000256" key="1">
    <source>
        <dbReference type="ARBA" id="ARBA00004917"/>
    </source>
</evidence>
<dbReference type="GO" id="GO:0000906">
    <property type="term" value="F:6,7-dimethyl-8-ribityllumazine synthase activity"/>
    <property type="evidence" value="ECO:0007669"/>
    <property type="project" value="UniProtKB-UniRule"/>
</dbReference>
<name>A0AA42CN79_9HYPH</name>
<keyword evidence="9" id="KW-1185">Reference proteome</keyword>
<dbReference type="InterPro" id="IPR036467">
    <property type="entry name" value="LS/RS_sf"/>
</dbReference>
<feature type="binding site" evidence="7">
    <location>
        <position position="27"/>
    </location>
    <ligand>
        <name>5-amino-6-(D-ribitylamino)uracil</name>
        <dbReference type="ChEBI" id="CHEBI:15934"/>
    </ligand>
</feature>
<feature type="binding site" evidence="7">
    <location>
        <position position="117"/>
    </location>
    <ligand>
        <name>5-amino-6-(D-ribitylamino)uracil</name>
        <dbReference type="ChEBI" id="CHEBI:15934"/>
    </ligand>
</feature>
<keyword evidence="4 7" id="KW-0686">Riboflavin biosynthesis</keyword>
<dbReference type="GO" id="GO:0005829">
    <property type="term" value="C:cytosol"/>
    <property type="evidence" value="ECO:0007669"/>
    <property type="project" value="TreeGrafter"/>
</dbReference>